<accession>A0A9P6UGL1</accession>
<comment type="caution">
    <text evidence="2">The sequence shown here is derived from an EMBL/GenBank/DDBJ whole genome shotgun (WGS) entry which is preliminary data.</text>
</comment>
<dbReference type="EMBL" id="JAAAIN010002266">
    <property type="protein sequence ID" value="KAG0295095.1"/>
    <property type="molecule type" value="Genomic_DNA"/>
</dbReference>
<evidence type="ECO:0000256" key="1">
    <source>
        <dbReference type="SAM" id="MobiDB-lite"/>
    </source>
</evidence>
<evidence type="ECO:0000313" key="2">
    <source>
        <dbReference type="EMBL" id="KAG0295095.1"/>
    </source>
</evidence>
<dbReference type="AlphaFoldDB" id="A0A9P6UGL1"/>
<feature type="region of interest" description="Disordered" evidence="1">
    <location>
        <begin position="111"/>
        <end position="132"/>
    </location>
</feature>
<sequence length="132" mass="14633">MILTFKVSNANQARDMLSVRSVLTQINEKLAQQSNQSQWASDMMAGLARTLVRQEKQQLLQQVQIQALQQAIELLGRHHYVPGPILSSNSGFSGSSYTGVPLSYTGVPSPGYLPSPGSSFNRQPFTQKRKKR</sequence>
<keyword evidence="3" id="KW-1185">Reference proteome</keyword>
<organism evidence="2 3">
    <name type="scientific">Linnemannia gamsii</name>
    <dbReference type="NCBI Taxonomy" id="64522"/>
    <lineage>
        <taxon>Eukaryota</taxon>
        <taxon>Fungi</taxon>
        <taxon>Fungi incertae sedis</taxon>
        <taxon>Mucoromycota</taxon>
        <taxon>Mortierellomycotina</taxon>
        <taxon>Mortierellomycetes</taxon>
        <taxon>Mortierellales</taxon>
        <taxon>Mortierellaceae</taxon>
        <taxon>Linnemannia</taxon>
    </lineage>
</organism>
<dbReference type="Proteomes" id="UP000823405">
    <property type="component" value="Unassembled WGS sequence"/>
</dbReference>
<name>A0A9P6UGL1_9FUNG</name>
<reference evidence="2" key="1">
    <citation type="journal article" date="2020" name="Fungal Divers.">
        <title>Resolving the Mortierellaceae phylogeny through synthesis of multi-gene phylogenetics and phylogenomics.</title>
        <authorList>
            <person name="Vandepol N."/>
            <person name="Liber J."/>
            <person name="Desiro A."/>
            <person name="Na H."/>
            <person name="Kennedy M."/>
            <person name="Barry K."/>
            <person name="Grigoriev I.V."/>
            <person name="Miller A.N."/>
            <person name="O'Donnell K."/>
            <person name="Stajich J.E."/>
            <person name="Bonito G."/>
        </authorList>
    </citation>
    <scope>NUCLEOTIDE SEQUENCE</scope>
    <source>
        <strain evidence="2">NVP60</strain>
    </source>
</reference>
<evidence type="ECO:0000313" key="3">
    <source>
        <dbReference type="Proteomes" id="UP000823405"/>
    </source>
</evidence>
<proteinExistence type="predicted"/>
<dbReference type="OrthoDB" id="2423402at2759"/>
<gene>
    <name evidence="2" type="ORF">BGZ97_004904</name>
</gene>
<protein>
    <submittedName>
        <fullName evidence="2">Uncharacterized protein</fullName>
    </submittedName>
</protein>